<evidence type="ECO:0000313" key="2">
    <source>
        <dbReference type="Proteomes" id="UP000623467"/>
    </source>
</evidence>
<protein>
    <submittedName>
        <fullName evidence="1">Uncharacterized protein</fullName>
    </submittedName>
</protein>
<reference evidence="1" key="1">
    <citation type="submission" date="2020-05" db="EMBL/GenBank/DDBJ databases">
        <title>Mycena genomes resolve the evolution of fungal bioluminescence.</title>
        <authorList>
            <person name="Tsai I.J."/>
        </authorList>
    </citation>
    <scope>NUCLEOTIDE SEQUENCE</scope>
    <source>
        <strain evidence="1">160909Yilan</strain>
    </source>
</reference>
<dbReference type="Proteomes" id="UP000623467">
    <property type="component" value="Unassembled WGS sequence"/>
</dbReference>
<dbReference type="AlphaFoldDB" id="A0A8H6ZFK9"/>
<accession>A0A8H6ZFK9</accession>
<name>A0A8H6ZFK9_9AGAR</name>
<organism evidence="1 2">
    <name type="scientific">Mycena sanguinolenta</name>
    <dbReference type="NCBI Taxonomy" id="230812"/>
    <lineage>
        <taxon>Eukaryota</taxon>
        <taxon>Fungi</taxon>
        <taxon>Dikarya</taxon>
        <taxon>Basidiomycota</taxon>
        <taxon>Agaricomycotina</taxon>
        <taxon>Agaricomycetes</taxon>
        <taxon>Agaricomycetidae</taxon>
        <taxon>Agaricales</taxon>
        <taxon>Marasmiineae</taxon>
        <taxon>Mycenaceae</taxon>
        <taxon>Mycena</taxon>
    </lineage>
</organism>
<sequence length="214" mass="23353">MTSHSTFTSQRMVLQAPTVSYIAACHRHIAPRTSTVDCWITREVLKPPTRISTRFELHCALRSSPGQRMRIAPAHHDCYSIFAGARPHPPPLRASLKFILPAHLSLPLLRLPPLRATPLPPFPSHQPARIGGRKGSLALRRRRDELGGRPHPVPVPCGGLLFRRYSCVVLPGWRLGFGGDVVERTGAGFGLGGGDVGVRVRAEEAVERGVGVVL</sequence>
<comment type="caution">
    <text evidence="1">The sequence shown here is derived from an EMBL/GenBank/DDBJ whole genome shotgun (WGS) entry which is preliminary data.</text>
</comment>
<proteinExistence type="predicted"/>
<evidence type="ECO:0000313" key="1">
    <source>
        <dbReference type="EMBL" id="KAF7378090.1"/>
    </source>
</evidence>
<gene>
    <name evidence="1" type="ORF">MSAN_00233200</name>
</gene>
<keyword evidence="2" id="KW-1185">Reference proteome</keyword>
<dbReference type="EMBL" id="JACAZH010000001">
    <property type="protein sequence ID" value="KAF7378090.1"/>
    <property type="molecule type" value="Genomic_DNA"/>
</dbReference>